<gene>
    <name evidence="1" type="ORF">WH95_00730</name>
</gene>
<protein>
    <submittedName>
        <fullName evidence="1">Uncharacterized protein</fullName>
    </submittedName>
</protein>
<proteinExistence type="predicted"/>
<name>A0A0M2RDW9_9PROT</name>
<reference evidence="1 2" key="1">
    <citation type="submission" date="2015-03" db="EMBL/GenBank/DDBJ databases">
        <title>Genome sequence of Kiloniella sp. P1-1, isolated from the gut microflora of Pacific white shrimp, Penaeus vannamei.</title>
        <authorList>
            <person name="Shao Z."/>
            <person name="Wang L."/>
            <person name="Li X."/>
        </authorList>
    </citation>
    <scope>NUCLEOTIDE SEQUENCE [LARGE SCALE GENOMIC DNA]</scope>
    <source>
        <strain evidence="1 2">P1-1</strain>
    </source>
</reference>
<comment type="caution">
    <text evidence="1">The sequence shown here is derived from an EMBL/GenBank/DDBJ whole genome shotgun (WGS) entry which is preliminary data.</text>
</comment>
<dbReference type="EMBL" id="LANI01000001">
    <property type="protein sequence ID" value="KKJ78649.1"/>
    <property type="molecule type" value="Genomic_DNA"/>
</dbReference>
<dbReference type="RefSeq" id="WP_046501670.1">
    <property type="nucleotide sequence ID" value="NZ_CBDDLU010000011.1"/>
</dbReference>
<evidence type="ECO:0000313" key="2">
    <source>
        <dbReference type="Proteomes" id="UP000034491"/>
    </source>
</evidence>
<dbReference type="AlphaFoldDB" id="A0A0M2RDW9"/>
<evidence type="ECO:0000313" key="1">
    <source>
        <dbReference type="EMBL" id="KKJ78649.1"/>
    </source>
</evidence>
<keyword evidence="2" id="KW-1185">Reference proteome</keyword>
<dbReference type="Proteomes" id="UP000034491">
    <property type="component" value="Unassembled WGS sequence"/>
</dbReference>
<organism evidence="1 2">
    <name type="scientific">Kiloniella litopenaei</name>
    <dbReference type="NCBI Taxonomy" id="1549748"/>
    <lineage>
        <taxon>Bacteria</taxon>
        <taxon>Pseudomonadati</taxon>
        <taxon>Pseudomonadota</taxon>
        <taxon>Alphaproteobacteria</taxon>
        <taxon>Rhodospirillales</taxon>
        <taxon>Kiloniellaceae</taxon>
        <taxon>Kiloniella</taxon>
    </lineage>
</organism>
<sequence>MHYFTAKTDKIKLIQSHFQNLISHEITGYGLPQCMFAESHEWEDWMDLPLRLVFGSHTLSISWMRCGDLAIASGNYRPSRLGTSKVRWVNDGIESLSPILGMKLKSVALGYKKDEIYDDGTPSWQHLILTSDQNLSFDLYAAGDENAFKIYTEKPDIKTCICCS</sequence>
<accession>A0A0M2RDW9</accession>